<keyword evidence="1" id="KW-0863">Zinc-finger</keyword>
<proteinExistence type="predicted"/>
<dbReference type="InterPro" id="IPR005312">
    <property type="entry name" value="DUF1759"/>
</dbReference>
<dbReference type="PANTHER" id="PTHR47331:SF5">
    <property type="entry name" value="RIBONUCLEASE H"/>
    <property type="match status" value="1"/>
</dbReference>
<evidence type="ECO:0000256" key="3">
    <source>
        <dbReference type="SAM" id="MobiDB-lite"/>
    </source>
</evidence>
<dbReference type="InterPro" id="IPR043128">
    <property type="entry name" value="Rev_trsase/Diguanyl_cyclase"/>
</dbReference>
<feature type="compositionally biased region" description="Polar residues" evidence="3">
    <location>
        <begin position="10"/>
        <end position="19"/>
    </location>
</feature>
<sequence length="1977" mass="225395">MSVQGDLAEQNESSLQEQVVTDKSENEIIEGVVRDRNASCTTCTEKSEARLKELNFASLKTNEIRKSSREKRLTPKMQELKEQELAQKERKFKSAYENWKIHVRDVRSKLKHECSESDLCDMMDGVEKQEFDLKELYDNMRLHAVPSQEIRRKIDACSAVTADLVKLMRVRLVEDGMEFDAEAERARLRMLLDCEYARSIYGSTVSRATVLSNHSKPSLDSASISAKRAETAALLAAKKAEVEMEADIDAQRQQLKKLENRRDIEVMEARLRVYTEEESRVKSQQCRSACSDVSNPNKEVSNTLRLNQQVTKGEASVVQVLQESMALSRLPVPEPFVFFGDPLKFIEWSTTFKALIERQCPNPADKLFYLQKYIDGEARSVLEGSFYRKDEQAYQQAWEKLNARYGHSFVVQRAFREKLNKWTKIGASEYVKLREFSDFLQSCSDAMPHIKGLQVLNDCEENQKILVKLPNWVTSRWNRYVTEQLDQDKDYPSFSEFVSFISKEARIACNPVSSLYALKNPEEKPSREIKRSRVNTLATTVEDLDVACTMADSSNIIDSKIKESSKVKNTLVRGTSSVECWFCREGHSIHKCQKLMERTAEEKRKFVIENKLCFACLRKGHGSKDCENRAICAVCKKRHPTPLHEERWPGDELPSQIQSTSSLSCCINGGEGDITSMIVPVWLSSSNSESELLVYALLDTQSSHTFVDQEVCESLQALMEPVKLKLSTMMGKDSIVESQRVSGLKVRGFSSDCSLCLPAIYTRDFIPFERTHIPTCETAKRWRHLEVIADEMPARMDCAVGLLIGYNFSRALAPRQVITGGDEEPYAIKTDLGWSIIGGAPQCVSTKDGTGLCHRISVRELPPVTPVAVIRALELDFVDTQLGEKSISQDDVQFLQVLNEGVHQNNCGHLEMPLPFKARPYLPNNKKLALVRLKHLKRKLEKNPQFKWDYTLFMEGVFRDGDAELADEQPDVGNLWYIPHQGVYHPKKPNKIRVVFDCSAKYEGIALNDHLLTGPDLTNGLTGVLCRFRKHPIAVMCDIEKMFHRFHVTREDRDYLRFLWWANGDLDTEPREYRMKVHLFGASSSPGCANYGLKCLASMNESEYPSAASFIRNNFYVDDGLISLETVEETVKLVKEAQAVCVKGKLHLHKFISNNREVLEAINERDRAVEVKNVDFKHDHLPVQNVLGVRWDVESDAFTFNVVLNEKPATRRGILSVVASVYDPLGFLAPFIISGKKVLQEMCRKGIGWDEPLPTELRPRSESWLNDFPNLRKIQIPRCFTPPNIGKILRTELHHFSDASSKGYGQCSYIRLVSESKVHCALVMGKARVAPTKVVTIPRLELTAAVMSAAVSSMLKEELALKVDREYFWTDSQVVLGYISNEARRFHVFVANRVQRIRETTDPRQWYYINTGENPADYASRGLTIEELINSNWLTGPRFLWKKEIDAKRGILELSVGDPEVKAVQVLKTEAVMQVDFQQQLSRFSKWTTVVNVIARIQRLAKKVKISEPLSVEERRRASFTLVRLAQQDAFKEELHVLSQESGKLPCNHPLYQLDPFIQDGIMRVGGRLRKASVPFELRHPAILPKDSVIIRLILVHYHQKIQHQGRGQTLNELRVNGFWIIGGSKVVAQYIRQCVPCRRARRPLEQQRMADLPRDRTDPSPPFTYCGMDCFGPFYAKQGRKEYKRYGLLFTCLCSRAVHIEMLEDMTADAFINALRCFIAIRGAVRQIRSDQGTNFVGAKSELKNALKEMSKETVAAYLATQQCDLRLNAPSSSHAGGIWERQIRTVKSVMSSVLAQSAGRLNDASLRTFFYEAMSIVNNRPLTVDGLSDPIGLEPLTPNHLLTMKSSVPLPPPGTFVREDLYAKKRWRRVQYLCEQFWGRWRIEYLGNISLRQRWHIPRRNVQVGDVVIVKEGEALRNEWRMARVLKVCKDDDGLVRKATIQMGDRGLGRRGERLTKPSIVERPIQKLVILVSKG</sequence>
<dbReference type="InterPro" id="IPR012337">
    <property type="entry name" value="RNaseH-like_sf"/>
</dbReference>
<dbReference type="Gene3D" id="3.30.420.10">
    <property type="entry name" value="Ribonuclease H-like superfamily/Ribonuclease H"/>
    <property type="match status" value="1"/>
</dbReference>
<protein>
    <recommendedName>
        <fullName evidence="8">Integrase catalytic domain-containing protein</fullName>
    </recommendedName>
</protein>
<dbReference type="CDD" id="cd01644">
    <property type="entry name" value="RT_pepA17"/>
    <property type="match status" value="1"/>
</dbReference>
<dbReference type="InterPro" id="IPR040676">
    <property type="entry name" value="DUF5641"/>
</dbReference>
<dbReference type="Gene3D" id="3.30.70.270">
    <property type="match status" value="1"/>
</dbReference>
<dbReference type="PROSITE" id="PS50994">
    <property type="entry name" value="INTEGRASE"/>
    <property type="match status" value="1"/>
</dbReference>
<evidence type="ECO:0000259" key="5">
    <source>
        <dbReference type="PROSITE" id="PS50994"/>
    </source>
</evidence>
<feature type="domain" description="CCHC-type" evidence="4">
    <location>
        <begin position="613"/>
        <end position="628"/>
    </location>
</feature>
<name>A0ABD0MW29_CIRMR</name>
<dbReference type="InterPro" id="IPR036397">
    <property type="entry name" value="RNaseH_sf"/>
</dbReference>
<dbReference type="Pfam" id="PF03564">
    <property type="entry name" value="DUF1759"/>
    <property type="match status" value="1"/>
</dbReference>
<feature type="domain" description="Integrase catalytic" evidence="5">
    <location>
        <begin position="1659"/>
        <end position="1848"/>
    </location>
</feature>
<dbReference type="InterPro" id="IPR001878">
    <property type="entry name" value="Znf_CCHC"/>
</dbReference>
<keyword evidence="1" id="KW-0862">Zinc</keyword>
<organism evidence="6 7">
    <name type="scientific">Cirrhinus mrigala</name>
    <name type="common">Mrigala</name>
    <dbReference type="NCBI Taxonomy" id="683832"/>
    <lineage>
        <taxon>Eukaryota</taxon>
        <taxon>Metazoa</taxon>
        <taxon>Chordata</taxon>
        <taxon>Craniata</taxon>
        <taxon>Vertebrata</taxon>
        <taxon>Euteleostomi</taxon>
        <taxon>Actinopterygii</taxon>
        <taxon>Neopterygii</taxon>
        <taxon>Teleostei</taxon>
        <taxon>Ostariophysi</taxon>
        <taxon>Cypriniformes</taxon>
        <taxon>Cyprinidae</taxon>
        <taxon>Labeoninae</taxon>
        <taxon>Labeonini</taxon>
        <taxon>Cirrhinus</taxon>
    </lineage>
</organism>
<dbReference type="Pfam" id="PF05380">
    <property type="entry name" value="Peptidase_A17"/>
    <property type="match status" value="1"/>
</dbReference>
<evidence type="ECO:0008006" key="8">
    <source>
        <dbReference type="Google" id="ProtNLM"/>
    </source>
</evidence>
<dbReference type="Pfam" id="PF17921">
    <property type="entry name" value="Integrase_H2C2"/>
    <property type="match status" value="1"/>
</dbReference>
<dbReference type="GO" id="GO:0006259">
    <property type="term" value="P:DNA metabolic process"/>
    <property type="evidence" value="ECO:0007669"/>
    <property type="project" value="UniProtKB-ARBA"/>
</dbReference>
<evidence type="ECO:0000256" key="1">
    <source>
        <dbReference type="PROSITE-ProRule" id="PRU00047"/>
    </source>
</evidence>
<dbReference type="SUPFAM" id="SSF53098">
    <property type="entry name" value="Ribonuclease H-like"/>
    <property type="match status" value="1"/>
</dbReference>
<gene>
    <name evidence="6" type="ORF">M9458_050473</name>
</gene>
<reference evidence="6 7" key="1">
    <citation type="submission" date="2024-05" db="EMBL/GenBank/DDBJ databases">
        <title>Genome sequencing and assembly of Indian major carp, Cirrhinus mrigala (Hamilton, 1822).</title>
        <authorList>
            <person name="Mohindra V."/>
            <person name="Chowdhury L.M."/>
            <person name="Lal K."/>
            <person name="Jena J.K."/>
        </authorList>
    </citation>
    <scope>NUCLEOTIDE SEQUENCE [LARGE SCALE GENOMIC DNA]</scope>
    <source>
        <strain evidence="6">CM1030</strain>
        <tissue evidence="6">Blood</tissue>
    </source>
</reference>
<dbReference type="Proteomes" id="UP001529510">
    <property type="component" value="Unassembled WGS sequence"/>
</dbReference>
<dbReference type="GO" id="GO:0008270">
    <property type="term" value="F:zinc ion binding"/>
    <property type="evidence" value="ECO:0007669"/>
    <property type="project" value="UniProtKB-KW"/>
</dbReference>
<feature type="region of interest" description="Disordered" evidence="3">
    <location>
        <begin position="1"/>
        <end position="22"/>
    </location>
</feature>
<keyword evidence="7" id="KW-1185">Reference proteome</keyword>
<dbReference type="PROSITE" id="PS50158">
    <property type="entry name" value="ZF_CCHC"/>
    <property type="match status" value="1"/>
</dbReference>
<keyword evidence="2" id="KW-0175">Coiled coil</keyword>
<dbReference type="InterPro" id="IPR041588">
    <property type="entry name" value="Integrase_H2C2"/>
</dbReference>
<evidence type="ECO:0000313" key="7">
    <source>
        <dbReference type="Proteomes" id="UP001529510"/>
    </source>
</evidence>
<dbReference type="SUPFAM" id="SSF56672">
    <property type="entry name" value="DNA/RNA polymerases"/>
    <property type="match status" value="1"/>
</dbReference>
<accession>A0ABD0MW29</accession>
<dbReference type="PANTHER" id="PTHR47331">
    <property type="entry name" value="PHD-TYPE DOMAIN-CONTAINING PROTEIN"/>
    <property type="match status" value="1"/>
</dbReference>
<dbReference type="InterPro" id="IPR001584">
    <property type="entry name" value="Integrase_cat-core"/>
</dbReference>
<dbReference type="Gene3D" id="1.10.340.70">
    <property type="match status" value="1"/>
</dbReference>
<keyword evidence="1" id="KW-0479">Metal-binding</keyword>
<dbReference type="Gene3D" id="3.10.10.10">
    <property type="entry name" value="HIV Type 1 Reverse Transcriptase, subunit A, domain 1"/>
    <property type="match status" value="1"/>
</dbReference>
<evidence type="ECO:0000313" key="6">
    <source>
        <dbReference type="EMBL" id="KAL0154219.1"/>
    </source>
</evidence>
<dbReference type="Pfam" id="PF18701">
    <property type="entry name" value="DUF5641"/>
    <property type="match status" value="1"/>
</dbReference>
<dbReference type="EMBL" id="JAMKFB020000039">
    <property type="protein sequence ID" value="KAL0154219.1"/>
    <property type="molecule type" value="Genomic_DNA"/>
</dbReference>
<dbReference type="InterPro" id="IPR043502">
    <property type="entry name" value="DNA/RNA_pol_sf"/>
</dbReference>
<feature type="coiled-coil region" evidence="2">
    <location>
        <begin position="241"/>
        <end position="268"/>
    </location>
</feature>
<evidence type="ECO:0000256" key="2">
    <source>
        <dbReference type="SAM" id="Coils"/>
    </source>
</evidence>
<evidence type="ECO:0000259" key="4">
    <source>
        <dbReference type="PROSITE" id="PS50158"/>
    </source>
</evidence>
<comment type="caution">
    <text evidence="6">The sequence shown here is derived from an EMBL/GenBank/DDBJ whole genome shotgun (WGS) entry which is preliminary data.</text>
</comment>
<dbReference type="InterPro" id="IPR008042">
    <property type="entry name" value="Retrotrans_Pao"/>
</dbReference>